<dbReference type="PANTHER" id="PTHR11985:SF15">
    <property type="entry name" value="GLYCEROL-3-PHOSPHATE DEHYDROGENASE, MITOCHONDRIAL"/>
    <property type="match status" value="1"/>
</dbReference>
<reference evidence="10 11" key="1">
    <citation type="journal article" date="2015" name="Environ. Microbiol.">
        <title>Genome analyses suggest the presence of polyploidy and recent human-driven expansions in eight global populations of the honeybee pathogen Nosema ceranae.</title>
        <authorList>
            <person name="Pelin A."/>
            <person name="Selman M."/>
            <person name="Aris-Brosou S."/>
            <person name="Farinelli L."/>
            <person name="Corradi N."/>
        </authorList>
    </citation>
    <scope>NUCLEOTIDE SEQUENCE [LARGE SCALE GENOMIC DNA]</scope>
    <source>
        <strain evidence="10 11">PA08 1199</strain>
    </source>
</reference>
<dbReference type="OrthoDB" id="264015at2759"/>
<evidence type="ECO:0000256" key="7">
    <source>
        <dbReference type="SAM" id="Phobius"/>
    </source>
</evidence>
<dbReference type="Proteomes" id="UP000034350">
    <property type="component" value="Unassembled WGS sequence"/>
</dbReference>
<comment type="similarity">
    <text evidence="2">Belongs to the FAD-dependent glycerol-3-phosphate dehydrogenase family.</text>
</comment>
<evidence type="ECO:0000256" key="5">
    <source>
        <dbReference type="ARBA" id="ARBA00022827"/>
    </source>
</evidence>
<dbReference type="VEuPathDB" id="MicrosporidiaDB:AAJ76_700021646"/>
<dbReference type="PRINTS" id="PR01001">
    <property type="entry name" value="FADG3PDH"/>
</dbReference>
<keyword evidence="7" id="KW-0812">Transmembrane</keyword>
<dbReference type="InterPro" id="IPR006076">
    <property type="entry name" value="FAD-dep_OxRdtase"/>
</dbReference>
<dbReference type="Gene3D" id="3.30.9.10">
    <property type="entry name" value="D-Amino Acid Oxidase, subunit A, domain 2"/>
    <property type="match status" value="1"/>
</dbReference>
<keyword evidence="5" id="KW-0274">FAD</keyword>
<feature type="domain" description="FAD dependent oxidoreductase" evidence="8">
    <location>
        <begin position="61"/>
        <end position="418"/>
    </location>
</feature>
<dbReference type="GO" id="GO:0006072">
    <property type="term" value="P:glycerol-3-phosphate metabolic process"/>
    <property type="evidence" value="ECO:0007669"/>
    <property type="project" value="InterPro"/>
</dbReference>
<dbReference type="AlphaFoldDB" id="A0A0F9WFE5"/>
<evidence type="ECO:0000256" key="4">
    <source>
        <dbReference type="ARBA" id="ARBA00022630"/>
    </source>
</evidence>
<dbReference type="VEuPathDB" id="MicrosporidiaDB:NCER_100642"/>
<evidence type="ECO:0000256" key="1">
    <source>
        <dbReference type="ARBA" id="ARBA00001974"/>
    </source>
</evidence>
<dbReference type="Pfam" id="PF01266">
    <property type="entry name" value="DAO"/>
    <property type="match status" value="1"/>
</dbReference>
<dbReference type="InterPro" id="IPR038299">
    <property type="entry name" value="DAO_C_sf"/>
</dbReference>
<comment type="cofactor">
    <cofactor evidence="1">
        <name>FAD</name>
        <dbReference type="ChEBI" id="CHEBI:57692"/>
    </cofactor>
</comment>
<keyword evidence="11" id="KW-1185">Reference proteome</keyword>
<evidence type="ECO:0000313" key="10">
    <source>
        <dbReference type="EMBL" id="KKO76056.1"/>
    </source>
</evidence>
<dbReference type="InterPro" id="IPR000447">
    <property type="entry name" value="G3P_DH_FAD-dep"/>
</dbReference>
<keyword evidence="7" id="KW-0472">Membrane</keyword>
<sequence length="588" mass="67045">MVYKVLFTVIGLICGILTIIKRYKYFKIKKLALTYFGKQDLQWKPKSRSEIINDLKNTNFDILIIGGGSTGMGCAIEAATRGISVGLIEAHDFGSGTSSKSTKLFHGGVRYLEKAVNDLDRSQFDLVSEALSERKIVMNMCPFLVRSMEILFPVYKRLLIPYYYIGLKFYDWISGQRSLGRSKFLSRQQTITKFPNVRKIDLVGSVSYRDGQFYDAKYNVLLGVTATYYGAVVLNHAKFLSVTKDGDKINGIKCQDSINNEKFLIRCKVLINTSGPFADEVRNTSIENCQPILQHSYGTHIIVPAIFSPKNMGFVDPSTSDGRIAFFMNFKGKTLIGGTDVKCKVEDLIKPTEEDLNFLIHEANYFTDHNLKLTKKDVLSVWTGIRPLVKDLSKSSTEKICRKHTIRIDKDNMVTVTGGKWTIFRLMGEQTINQIIKVFNIKSNRPSITQYLPVLGSQGYTKATEFDLALTLNIPEDIAKHLATTYGTKAYNFSEYFNGSYTRLTDGYPYTKEEIVYCIEHELAYRISDILFNRMMIGYIDVRRAFDLIGIVAEVMKDYYGWDQQRYNEETKLCMEMMETCGYSLLKN</sequence>
<dbReference type="GO" id="GO:0005739">
    <property type="term" value="C:mitochondrion"/>
    <property type="evidence" value="ECO:0007669"/>
    <property type="project" value="TreeGrafter"/>
</dbReference>
<protein>
    <recommendedName>
        <fullName evidence="3">glycerol-3-phosphate dehydrogenase</fullName>
        <ecNumber evidence="3">1.1.5.3</ecNumber>
    </recommendedName>
</protein>
<dbReference type="RefSeq" id="XP_024331798.1">
    <property type="nucleotide sequence ID" value="XM_024476270.1"/>
</dbReference>
<keyword evidence="6" id="KW-0560">Oxidoreductase</keyword>
<dbReference type="GO" id="GO:0004368">
    <property type="term" value="F:glycerol-3-phosphate dehydrogenase (quinone) activity"/>
    <property type="evidence" value="ECO:0007669"/>
    <property type="project" value="UniProtKB-EC"/>
</dbReference>
<feature type="domain" description="Alpha-glycerophosphate oxidase C-terminal" evidence="9">
    <location>
        <begin position="447"/>
        <end position="566"/>
    </location>
</feature>
<dbReference type="Gene3D" id="3.50.50.60">
    <property type="entry name" value="FAD/NAD(P)-binding domain"/>
    <property type="match status" value="1"/>
</dbReference>
<name>A0A0F9WFE5_9MICR</name>
<keyword evidence="4" id="KW-0285">Flavoprotein</keyword>
<feature type="transmembrane region" description="Helical" evidence="7">
    <location>
        <begin position="6"/>
        <end position="23"/>
    </location>
</feature>
<proteinExistence type="inferred from homology"/>
<dbReference type="Gene3D" id="1.10.8.870">
    <property type="entry name" value="Alpha-glycerophosphate oxidase, cap domain"/>
    <property type="match status" value="1"/>
</dbReference>
<dbReference type="VEuPathDB" id="MicrosporidiaDB:G9O61_00g005250"/>
<accession>A0A0F9WFE5</accession>
<comment type="caution">
    <text evidence="10">The sequence shown here is derived from an EMBL/GenBank/DDBJ whole genome shotgun (WGS) entry which is preliminary data.</text>
</comment>
<dbReference type="GeneID" id="36321222"/>
<organism evidence="10 11">
    <name type="scientific">Vairimorpha ceranae</name>
    <dbReference type="NCBI Taxonomy" id="40302"/>
    <lineage>
        <taxon>Eukaryota</taxon>
        <taxon>Fungi</taxon>
        <taxon>Fungi incertae sedis</taxon>
        <taxon>Microsporidia</taxon>
        <taxon>Nosematidae</taxon>
        <taxon>Vairimorpha</taxon>
    </lineage>
</organism>
<dbReference type="InterPro" id="IPR036188">
    <property type="entry name" value="FAD/NAD-bd_sf"/>
</dbReference>
<evidence type="ECO:0000256" key="6">
    <source>
        <dbReference type="ARBA" id="ARBA00023002"/>
    </source>
</evidence>
<keyword evidence="7" id="KW-1133">Transmembrane helix</keyword>
<gene>
    <name evidence="10" type="ORF">AAJ76_700021646</name>
</gene>
<dbReference type="PANTHER" id="PTHR11985">
    <property type="entry name" value="GLYCEROL-3-PHOSPHATE DEHYDROGENASE"/>
    <property type="match status" value="1"/>
</dbReference>
<dbReference type="Pfam" id="PF16901">
    <property type="entry name" value="DAO_C"/>
    <property type="match status" value="1"/>
</dbReference>
<evidence type="ECO:0000256" key="2">
    <source>
        <dbReference type="ARBA" id="ARBA00007330"/>
    </source>
</evidence>
<dbReference type="SUPFAM" id="SSF51905">
    <property type="entry name" value="FAD/NAD(P)-binding domain"/>
    <property type="match status" value="1"/>
</dbReference>
<evidence type="ECO:0000259" key="8">
    <source>
        <dbReference type="Pfam" id="PF01266"/>
    </source>
</evidence>
<dbReference type="EC" id="1.1.5.3" evidence="3"/>
<evidence type="ECO:0000256" key="3">
    <source>
        <dbReference type="ARBA" id="ARBA00013029"/>
    </source>
</evidence>
<evidence type="ECO:0000259" key="9">
    <source>
        <dbReference type="Pfam" id="PF16901"/>
    </source>
</evidence>
<dbReference type="EMBL" id="JPQZ01000007">
    <property type="protein sequence ID" value="KKO76056.1"/>
    <property type="molecule type" value="Genomic_DNA"/>
</dbReference>
<evidence type="ECO:0000313" key="11">
    <source>
        <dbReference type="Proteomes" id="UP000034350"/>
    </source>
</evidence>
<dbReference type="InterPro" id="IPR031656">
    <property type="entry name" value="DAO_C"/>
</dbReference>